<dbReference type="RefSeq" id="WP_212555019.1">
    <property type="nucleotide sequence ID" value="NZ_JAGXOE010000083.1"/>
</dbReference>
<organism evidence="1 2">
    <name type="scientific">Tsukamurella paurometabola</name>
    <name type="common">Corynebacterium paurometabolum</name>
    <dbReference type="NCBI Taxonomy" id="2061"/>
    <lineage>
        <taxon>Bacteria</taxon>
        <taxon>Bacillati</taxon>
        <taxon>Actinomycetota</taxon>
        <taxon>Actinomycetes</taxon>
        <taxon>Mycobacteriales</taxon>
        <taxon>Tsukamurellaceae</taxon>
        <taxon>Tsukamurella</taxon>
    </lineage>
</organism>
<name>A0ABS5NHP0_TSUPA</name>
<sequence length="128" mass="13640">SHLREAYLSVMFADSRIARVKDVGTAVVEAGTVGFADGSMLTMTPEDGWRSASDPWAVSMDDPGHFFDGVANIPVLEEHPDVNLAVCWSGWGDGGYSVLASYDDDGELNGLHVDLLVLGEGPLDENAD</sequence>
<feature type="non-terminal residue" evidence="1">
    <location>
        <position position="1"/>
    </location>
</feature>
<proteinExistence type="predicted"/>
<evidence type="ECO:0008006" key="3">
    <source>
        <dbReference type="Google" id="ProtNLM"/>
    </source>
</evidence>
<dbReference type="EMBL" id="JAGXOE010000083">
    <property type="protein sequence ID" value="MBS4103805.1"/>
    <property type="molecule type" value="Genomic_DNA"/>
</dbReference>
<keyword evidence="2" id="KW-1185">Reference proteome</keyword>
<reference evidence="1 2" key="1">
    <citation type="submission" date="2021-04" db="EMBL/GenBank/DDBJ databases">
        <title>Whole genome sequence analysis of a thiophenic sulfur metabolizing bacteria.</title>
        <authorList>
            <person name="Akhtar N."/>
            <person name="Akram J."/>
            <person name="Aslam A."/>
        </authorList>
    </citation>
    <scope>NUCLEOTIDE SEQUENCE [LARGE SCALE GENOMIC DNA]</scope>
    <source>
        <strain evidence="1 2">3OW</strain>
    </source>
</reference>
<comment type="caution">
    <text evidence="1">The sequence shown here is derived from an EMBL/GenBank/DDBJ whole genome shotgun (WGS) entry which is preliminary data.</text>
</comment>
<gene>
    <name evidence="1" type="ORF">KFZ73_21485</name>
</gene>
<protein>
    <recommendedName>
        <fullName evidence="3">DUF4241 domain-containing protein</fullName>
    </recommendedName>
</protein>
<evidence type="ECO:0000313" key="2">
    <source>
        <dbReference type="Proteomes" id="UP000676853"/>
    </source>
</evidence>
<accession>A0ABS5NHP0</accession>
<evidence type="ECO:0000313" key="1">
    <source>
        <dbReference type="EMBL" id="MBS4103805.1"/>
    </source>
</evidence>
<dbReference type="Proteomes" id="UP000676853">
    <property type="component" value="Unassembled WGS sequence"/>
</dbReference>